<dbReference type="GO" id="GO:0043590">
    <property type="term" value="C:bacterial nucleoid"/>
    <property type="evidence" value="ECO:0007669"/>
    <property type="project" value="TreeGrafter"/>
</dbReference>
<dbReference type="AlphaFoldDB" id="A0A1F6ERN4"/>
<keyword evidence="2" id="KW-0233">DNA recombination</keyword>
<dbReference type="Gene3D" id="2.40.50.140">
    <property type="entry name" value="Nucleic acid-binding proteins"/>
    <property type="match status" value="1"/>
</dbReference>
<evidence type="ECO:0000256" key="1">
    <source>
        <dbReference type="ARBA" id="ARBA00022763"/>
    </source>
</evidence>
<dbReference type="InterPro" id="IPR003717">
    <property type="entry name" value="RecO"/>
</dbReference>
<proteinExistence type="predicted"/>
<dbReference type="GO" id="GO:0006310">
    <property type="term" value="P:DNA recombination"/>
    <property type="evidence" value="ECO:0007669"/>
    <property type="project" value="UniProtKB-KW"/>
</dbReference>
<evidence type="ECO:0000313" key="5">
    <source>
        <dbReference type="EMBL" id="OGG76287.1"/>
    </source>
</evidence>
<comment type="caution">
    <text evidence="5">The sequence shown here is derived from an EMBL/GenBank/DDBJ whole genome shotgun (WGS) entry which is preliminary data.</text>
</comment>
<protein>
    <recommendedName>
        <fullName evidence="4">DNA replication/recombination mediator RecO N-terminal domain-containing protein</fullName>
    </recommendedName>
</protein>
<dbReference type="InterPro" id="IPR012340">
    <property type="entry name" value="NA-bd_OB-fold"/>
</dbReference>
<reference evidence="5 6" key="1">
    <citation type="journal article" date="2016" name="Nat. Commun.">
        <title>Thousands of microbial genomes shed light on interconnected biogeochemical processes in an aquifer system.</title>
        <authorList>
            <person name="Anantharaman K."/>
            <person name="Brown C.T."/>
            <person name="Hug L.A."/>
            <person name="Sharon I."/>
            <person name="Castelle C.J."/>
            <person name="Probst A.J."/>
            <person name="Thomas B.C."/>
            <person name="Singh A."/>
            <person name="Wilkins M.J."/>
            <person name="Karaoz U."/>
            <person name="Brodie E.L."/>
            <person name="Williams K.H."/>
            <person name="Hubbard S.S."/>
            <person name="Banfield J.F."/>
        </authorList>
    </citation>
    <scope>NUCLEOTIDE SEQUENCE [LARGE SCALE GENOMIC DNA]</scope>
</reference>
<name>A0A1F6ERN4_9BACT</name>
<accession>A0A1F6ERN4</accession>
<dbReference type="STRING" id="1798516.A2950_01605"/>
<keyword evidence="3" id="KW-0234">DNA repair</keyword>
<dbReference type="InterPro" id="IPR022572">
    <property type="entry name" value="DNA_rep/recomb_RecO_N"/>
</dbReference>
<dbReference type="PANTHER" id="PTHR33991:SF1">
    <property type="entry name" value="DNA REPAIR PROTEIN RECO"/>
    <property type="match status" value="1"/>
</dbReference>
<keyword evidence="1" id="KW-0227">DNA damage</keyword>
<evidence type="ECO:0000256" key="3">
    <source>
        <dbReference type="ARBA" id="ARBA00023204"/>
    </source>
</evidence>
<gene>
    <name evidence="5" type="ORF">A2950_01605</name>
</gene>
<evidence type="ECO:0000259" key="4">
    <source>
        <dbReference type="Pfam" id="PF11967"/>
    </source>
</evidence>
<dbReference type="PANTHER" id="PTHR33991">
    <property type="entry name" value="DNA REPAIR PROTEIN RECO"/>
    <property type="match status" value="1"/>
</dbReference>
<dbReference type="SUPFAM" id="SSF50249">
    <property type="entry name" value="Nucleic acid-binding proteins"/>
    <property type="match status" value="1"/>
</dbReference>
<evidence type="ECO:0000256" key="2">
    <source>
        <dbReference type="ARBA" id="ARBA00023172"/>
    </source>
</evidence>
<dbReference type="Pfam" id="PF11967">
    <property type="entry name" value="RecO_N"/>
    <property type="match status" value="1"/>
</dbReference>
<feature type="domain" description="DNA replication/recombination mediator RecO N-terminal" evidence="4">
    <location>
        <begin position="1"/>
        <end position="68"/>
    </location>
</feature>
<sequence>MRHKYETRGIVLSRAPVGEASTFVTLLTPELGLVRALAQSIRRPSAKLAPALATFAESSIVLVRGRDGWRLSGAVLEESWFARMQSAGEVPRAARVSALLLRLVAGEAHDTVLFPIMQGFFRALSESPRDLCEAVEMLAALRTLAALGLNSGEIPGDITTFTPTLLARVAEDRAKYITRINRGITASGL</sequence>
<dbReference type="GO" id="GO:0006302">
    <property type="term" value="P:double-strand break repair"/>
    <property type="evidence" value="ECO:0007669"/>
    <property type="project" value="TreeGrafter"/>
</dbReference>
<dbReference type="EMBL" id="MFMD01000035">
    <property type="protein sequence ID" value="OGG76287.1"/>
    <property type="molecule type" value="Genomic_DNA"/>
</dbReference>
<organism evidence="5 6">
    <name type="scientific">Candidatus Kaiserbacteria bacterium RIFCSPLOWO2_01_FULL_55_19</name>
    <dbReference type="NCBI Taxonomy" id="1798516"/>
    <lineage>
        <taxon>Bacteria</taxon>
        <taxon>Candidatus Kaiseribacteriota</taxon>
    </lineage>
</organism>
<evidence type="ECO:0000313" key="6">
    <source>
        <dbReference type="Proteomes" id="UP000176714"/>
    </source>
</evidence>
<dbReference type="Proteomes" id="UP000176714">
    <property type="component" value="Unassembled WGS sequence"/>
</dbReference>